<evidence type="ECO:0000256" key="1">
    <source>
        <dbReference type="SAM" id="Phobius"/>
    </source>
</evidence>
<protein>
    <submittedName>
        <fullName evidence="2">T-cell receptor alpha joining 14</fullName>
    </submittedName>
</protein>
<dbReference type="GeneTree" id="ENSGT01140000283157"/>
<keyword evidence="3" id="KW-1185">Reference proteome</keyword>
<organism evidence="2 3">
    <name type="scientific">Pygocentrus nattereri</name>
    <name type="common">Red-bellied piranha</name>
    <dbReference type="NCBI Taxonomy" id="42514"/>
    <lineage>
        <taxon>Eukaryota</taxon>
        <taxon>Metazoa</taxon>
        <taxon>Chordata</taxon>
        <taxon>Craniata</taxon>
        <taxon>Vertebrata</taxon>
        <taxon>Euteleostomi</taxon>
        <taxon>Actinopterygii</taxon>
        <taxon>Neopterygii</taxon>
        <taxon>Teleostei</taxon>
        <taxon>Ostariophysi</taxon>
        <taxon>Characiformes</taxon>
        <taxon>Characoidei</taxon>
        <taxon>Pygocentrus</taxon>
    </lineage>
</organism>
<dbReference type="AlphaFoldDB" id="A0AAR2KNV7"/>
<keyword evidence="1" id="KW-0812">Transmembrane</keyword>
<evidence type="ECO:0000313" key="3">
    <source>
        <dbReference type="Proteomes" id="UP001501920"/>
    </source>
</evidence>
<reference evidence="2" key="3">
    <citation type="submission" date="2025-09" db="UniProtKB">
        <authorList>
            <consortium name="Ensembl"/>
        </authorList>
    </citation>
    <scope>IDENTIFICATION</scope>
</reference>
<dbReference type="Proteomes" id="UP001501920">
    <property type="component" value="Chromosome 2"/>
</dbReference>
<feature type="transmembrane region" description="Helical" evidence="1">
    <location>
        <begin position="133"/>
        <end position="155"/>
    </location>
</feature>
<reference evidence="2" key="2">
    <citation type="submission" date="2025-08" db="UniProtKB">
        <authorList>
            <consortium name="Ensembl"/>
        </authorList>
    </citation>
    <scope>IDENTIFICATION</scope>
</reference>
<dbReference type="Ensembl" id="ENSPNAT00000048594.1">
    <property type="protein sequence ID" value="ENSPNAP00000064169.1"/>
    <property type="gene ID" value="ENSPNAG00000034208.1"/>
</dbReference>
<proteinExistence type="predicted"/>
<name>A0AAR2KNV7_PYGNA</name>
<keyword evidence="1" id="KW-1133">Transmembrane helix</keyword>
<reference evidence="2 3" key="1">
    <citation type="submission" date="2020-10" db="EMBL/GenBank/DDBJ databases">
        <title>Pygocentrus nattereri (red-bellied piranha) genome, fPygNat1, primary haplotype.</title>
        <authorList>
            <person name="Myers G."/>
            <person name="Meyer A."/>
            <person name="Karagic N."/>
            <person name="Pippel M."/>
            <person name="Winkler S."/>
            <person name="Tracey A."/>
            <person name="Wood J."/>
            <person name="Formenti G."/>
            <person name="Howe K."/>
            <person name="Fedrigo O."/>
            <person name="Jarvis E.D."/>
        </authorList>
    </citation>
    <scope>NUCLEOTIDE SEQUENCE [LARGE SCALE GENOMIC DNA]</scope>
</reference>
<evidence type="ECO:0000313" key="2">
    <source>
        <dbReference type="Ensembl" id="ENSPNAP00000064169.1"/>
    </source>
</evidence>
<keyword evidence="1" id="KW-0472">Membrane</keyword>
<accession>A0AAR2KNV7</accession>
<sequence length="156" mass="17710">NRQTNKQKNLIAVACKHTYCDGYFCCVNFGGTKIIFGEGTNLHVESKQEESPQFYKLNDKKNICLATGFTKKDATDTILHGPEPVLFSGKSYYSRILKDYGDCENSTTPCDENDLDSGFDVNAKTKFLTLSLFWLRVLFCKTIAFNILMTLKVWMS</sequence>